<keyword evidence="2" id="KW-0472">Membrane</keyword>
<proteinExistence type="predicted"/>
<evidence type="ECO:0000256" key="2">
    <source>
        <dbReference type="SAM" id="Phobius"/>
    </source>
</evidence>
<feature type="chain" id="PRO_5043997787" description="LPXTG cell wall anchor domain-containing protein" evidence="3">
    <location>
        <begin position="28"/>
        <end position="218"/>
    </location>
</feature>
<feature type="transmembrane region" description="Helical" evidence="2">
    <location>
        <begin position="192"/>
        <end position="211"/>
    </location>
</feature>
<keyword evidence="2" id="KW-1133">Transmembrane helix</keyword>
<feature type="signal peptide" evidence="3">
    <location>
        <begin position="1"/>
        <end position="27"/>
    </location>
</feature>
<protein>
    <recommendedName>
        <fullName evidence="5">LPXTG cell wall anchor domain-containing protein</fullName>
    </recommendedName>
</protein>
<feature type="region of interest" description="Disordered" evidence="1">
    <location>
        <begin position="131"/>
        <end position="186"/>
    </location>
</feature>
<dbReference type="AlphaFoldDB" id="A0AAU8A625"/>
<keyword evidence="2" id="KW-0812">Transmembrane</keyword>
<gene>
    <name evidence="4" type="ORF">PUP29_06915</name>
</gene>
<accession>A0AAU8A625</accession>
<name>A0AAU8A625_9FIRM</name>
<evidence type="ECO:0000256" key="3">
    <source>
        <dbReference type="SAM" id="SignalP"/>
    </source>
</evidence>
<evidence type="ECO:0000313" key="4">
    <source>
        <dbReference type="EMBL" id="XCC61267.1"/>
    </source>
</evidence>
<sequence>MNKKKKVIISIVMAAILVMAMSVTALAAEPVISVDNPKPQVGDQITFTIKTSDVSVVAEVQASDNLHFEGSTGAMAANENKFASVNSATVTYTYTVTGEAGEAYSFALANVVCSDGSSDVEETVAPVTGTVEAAPAPSGDPSEPTQQPSEDPSEPTQQPSEPTGEPSAQPSDSQNADELDDVPKTGDATTDLWVLAAVGIAAAAAVAVVAGKKVFSHK</sequence>
<feature type="compositionally biased region" description="Polar residues" evidence="1">
    <location>
        <begin position="143"/>
        <end position="174"/>
    </location>
</feature>
<keyword evidence="3" id="KW-0732">Signal</keyword>
<dbReference type="RefSeq" id="WP_353422805.1">
    <property type="nucleotide sequence ID" value="NZ_CP117826.1"/>
</dbReference>
<organism evidence="4">
    <name type="scientific">Christensenella massiliensis</name>
    <dbReference type="NCBI Taxonomy" id="1805714"/>
    <lineage>
        <taxon>Bacteria</taxon>
        <taxon>Bacillati</taxon>
        <taxon>Bacillota</taxon>
        <taxon>Clostridia</taxon>
        <taxon>Christensenellales</taxon>
        <taxon>Christensenellaceae</taxon>
        <taxon>Christensenella</taxon>
    </lineage>
</organism>
<evidence type="ECO:0000256" key="1">
    <source>
        <dbReference type="SAM" id="MobiDB-lite"/>
    </source>
</evidence>
<reference evidence="4" key="1">
    <citation type="submission" date="2023-02" db="EMBL/GenBank/DDBJ databases">
        <title>Gut commensal Christensenella minuta modulates host metabolism via a new class of secondary bile acids.</title>
        <authorList>
            <person name="Liu C."/>
        </authorList>
    </citation>
    <scope>NUCLEOTIDE SEQUENCE</scope>
    <source>
        <strain evidence="4">CA70</strain>
    </source>
</reference>
<evidence type="ECO:0008006" key="5">
    <source>
        <dbReference type="Google" id="ProtNLM"/>
    </source>
</evidence>
<dbReference type="EMBL" id="CP117826">
    <property type="protein sequence ID" value="XCC61267.1"/>
    <property type="molecule type" value="Genomic_DNA"/>
</dbReference>